<evidence type="ECO:0000313" key="1">
    <source>
        <dbReference type="EMBL" id="GAX80770.1"/>
    </source>
</evidence>
<accession>A0A250XDD2</accession>
<evidence type="ECO:0000313" key="2">
    <source>
        <dbReference type="Proteomes" id="UP000232323"/>
    </source>
</evidence>
<dbReference type="Proteomes" id="UP000232323">
    <property type="component" value="Unassembled WGS sequence"/>
</dbReference>
<reference evidence="1 2" key="1">
    <citation type="submission" date="2017-08" db="EMBL/GenBank/DDBJ databases">
        <title>Acidophilic green algal genome provides insights into adaptation to an acidic environment.</title>
        <authorList>
            <person name="Hirooka S."/>
            <person name="Hirose Y."/>
            <person name="Kanesaki Y."/>
            <person name="Higuchi S."/>
            <person name="Fujiwara T."/>
            <person name="Onuma R."/>
            <person name="Era A."/>
            <person name="Ohbayashi R."/>
            <person name="Uzuka A."/>
            <person name="Nozaki H."/>
            <person name="Yoshikawa H."/>
            <person name="Miyagishima S.Y."/>
        </authorList>
    </citation>
    <scope>NUCLEOTIDE SEQUENCE [LARGE SCALE GENOMIC DNA]</scope>
    <source>
        <strain evidence="1 2">NIES-2499</strain>
    </source>
</reference>
<comment type="caution">
    <text evidence="1">The sequence shown here is derived from an EMBL/GenBank/DDBJ whole genome shotgun (WGS) entry which is preliminary data.</text>
</comment>
<keyword evidence="2" id="KW-1185">Reference proteome</keyword>
<proteinExistence type="predicted"/>
<dbReference type="EMBL" id="BEGY01000056">
    <property type="protein sequence ID" value="GAX80770.1"/>
    <property type="molecule type" value="Genomic_DNA"/>
</dbReference>
<evidence type="ECO:0008006" key="3">
    <source>
        <dbReference type="Google" id="ProtNLM"/>
    </source>
</evidence>
<dbReference type="Gene3D" id="3.10.129.10">
    <property type="entry name" value="Hotdog Thioesterase"/>
    <property type="match status" value="1"/>
</dbReference>
<dbReference type="OrthoDB" id="506431at2759"/>
<dbReference type="InterPro" id="IPR052061">
    <property type="entry name" value="PTE-AB_protein"/>
</dbReference>
<gene>
    <name evidence="1" type="ORF">CEUSTIGMA_g8205.t1</name>
</gene>
<dbReference type="PANTHER" id="PTHR47260">
    <property type="entry name" value="UPF0644 PROTEIN PB2B4.06"/>
    <property type="match status" value="1"/>
</dbReference>
<organism evidence="1 2">
    <name type="scientific">Chlamydomonas eustigma</name>
    <dbReference type="NCBI Taxonomy" id="1157962"/>
    <lineage>
        <taxon>Eukaryota</taxon>
        <taxon>Viridiplantae</taxon>
        <taxon>Chlorophyta</taxon>
        <taxon>core chlorophytes</taxon>
        <taxon>Chlorophyceae</taxon>
        <taxon>CS clade</taxon>
        <taxon>Chlamydomonadales</taxon>
        <taxon>Chlamydomonadaceae</taxon>
        <taxon>Chlamydomonas</taxon>
    </lineage>
</organism>
<dbReference type="STRING" id="1157962.A0A250XDD2"/>
<dbReference type="InterPro" id="IPR029069">
    <property type="entry name" value="HotDog_dom_sf"/>
</dbReference>
<dbReference type="AlphaFoldDB" id="A0A250XDD2"/>
<dbReference type="PANTHER" id="PTHR47260:SF1">
    <property type="entry name" value="UPF0644 PROTEIN PB2B4.06"/>
    <property type="match status" value="1"/>
</dbReference>
<sequence length="226" mass="24696">MPPYNGFHAFRSVFGSRATSRRTRGASATSSGAGPGLPKRVAFRLGSAAVLGSGAYMAWQLPNDDSDFMDLKTSNIPWVQDLAAKESVQEVLNPGQMLRQNLIGKLLVEQDHLFEAMIQSGQILEFRCFYEPTEKRFHSVVQLGRDVCGFPQTVHGGLTAAIMDETFGGLGVCLWKSGALGFRPPAYTARLEVDYKKKIPAGTVIKCSTGLQKVEDRKVSSIQILL</sequence>
<name>A0A250XDD2_9CHLO</name>
<protein>
    <recommendedName>
        <fullName evidence="3">Thioesterase domain-containing protein</fullName>
    </recommendedName>
</protein>
<dbReference type="SUPFAM" id="SSF54637">
    <property type="entry name" value="Thioesterase/thiol ester dehydrase-isomerase"/>
    <property type="match status" value="1"/>
</dbReference>